<feature type="transmembrane region" description="Helical" evidence="1">
    <location>
        <begin position="12"/>
        <end position="35"/>
    </location>
</feature>
<feature type="transmembrane region" description="Helical" evidence="1">
    <location>
        <begin position="84"/>
        <end position="103"/>
    </location>
</feature>
<keyword evidence="1" id="KW-1133">Transmembrane helix</keyword>
<organism evidence="2 3">
    <name type="scientific">Marixanthomonas spongiae</name>
    <dbReference type="NCBI Taxonomy" id="2174845"/>
    <lineage>
        <taxon>Bacteria</taxon>
        <taxon>Pseudomonadati</taxon>
        <taxon>Bacteroidota</taxon>
        <taxon>Flavobacteriia</taxon>
        <taxon>Flavobacteriales</taxon>
        <taxon>Flavobacteriaceae</taxon>
        <taxon>Marixanthomonas</taxon>
    </lineage>
</organism>
<dbReference type="RefSeq" id="WP_116694930.1">
    <property type="nucleotide sequence ID" value="NZ_QEHR01000007.1"/>
</dbReference>
<sequence length="143" mass="16100">MTTTTKPNTAFWIIAVIALIWNLMGTFNFLASNFMEDMLSEAYSEEELMLLESLPSWYAIVFGVAVFSGLLGCFLLLLRKKAAIGLFFISLLAVLLQMGYWIFATDVMDVMGPQAIIMPLVVIAICIFLYFYSKGAKQRGWLN</sequence>
<evidence type="ECO:0008006" key="4">
    <source>
        <dbReference type="Google" id="ProtNLM"/>
    </source>
</evidence>
<proteinExistence type="predicted"/>
<dbReference type="AlphaFoldDB" id="A0A2U0HY78"/>
<evidence type="ECO:0000256" key="1">
    <source>
        <dbReference type="SAM" id="Phobius"/>
    </source>
</evidence>
<accession>A0A2U0HY78</accession>
<evidence type="ECO:0000313" key="2">
    <source>
        <dbReference type="EMBL" id="PVW13797.1"/>
    </source>
</evidence>
<feature type="transmembrane region" description="Helical" evidence="1">
    <location>
        <begin position="55"/>
        <end position="77"/>
    </location>
</feature>
<keyword evidence="1" id="KW-0472">Membrane</keyword>
<name>A0A2U0HY78_9FLAO</name>
<feature type="transmembrane region" description="Helical" evidence="1">
    <location>
        <begin position="115"/>
        <end position="132"/>
    </location>
</feature>
<keyword evidence="1" id="KW-0812">Transmembrane</keyword>
<dbReference type="EMBL" id="QEHR01000007">
    <property type="protein sequence ID" value="PVW13797.1"/>
    <property type="molecule type" value="Genomic_DNA"/>
</dbReference>
<dbReference type="Proteomes" id="UP000245962">
    <property type="component" value="Unassembled WGS sequence"/>
</dbReference>
<protein>
    <recommendedName>
        <fullName evidence="4">Sugar transporter</fullName>
    </recommendedName>
</protein>
<gene>
    <name evidence="2" type="ORF">DDV96_11610</name>
</gene>
<keyword evidence="3" id="KW-1185">Reference proteome</keyword>
<dbReference type="OrthoDB" id="1143964at2"/>
<reference evidence="2 3" key="1">
    <citation type="submission" date="2018-04" db="EMBL/GenBank/DDBJ databases">
        <title>Marixanthomonas spongiae HN-E44 sp. nov., isolated from a marine sponge.</title>
        <authorList>
            <person name="Luo L."/>
            <person name="Zhuang L."/>
        </authorList>
    </citation>
    <scope>NUCLEOTIDE SEQUENCE [LARGE SCALE GENOMIC DNA]</scope>
    <source>
        <strain evidence="2 3">HN-E44</strain>
    </source>
</reference>
<comment type="caution">
    <text evidence="2">The sequence shown here is derived from an EMBL/GenBank/DDBJ whole genome shotgun (WGS) entry which is preliminary data.</text>
</comment>
<evidence type="ECO:0000313" key="3">
    <source>
        <dbReference type="Proteomes" id="UP000245962"/>
    </source>
</evidence>